<dbReference type="GO" id="GO:0000139">
    <property type="term" value="C:Golgi membrane"/>
    <property type="evidence" value="ECO:0007669"/>
    <property type="project" value="TreeGrafter"/>
</dbReference>
<evidence type="ECO:0000256" key="5">
    <source>
        <dbReference type="ARBA" id="ARBA00023136"/>
    </source>
</evidence>
<evidence type="ECO:0000256" key="3">
    <source>
        <dbReference type="ARBA" id="ARBA00022692"/>
    </source>
</evidence>
<evidence type="ECO:0000313" key="7">
    <source>
        <dbReference type="EMBL" id="KAF8410110.1"/>
    </source>
</evidence>
<dbReference type="InterPro" id="IPR004932">
    <property type="entry name" value="Rer1"/>
</dbReference>
<keyword evidence="8" id="KW-1185">Reference proteome</keyword>
<protein>
    <recommendedName>
        <fullName evidence="9">Phosphoribosyltransferase C-terminal domain-containing protein</fullName>
    </recommendedName>
</protein>
<dbReference type="PANTHER" id="PTHR10743">
    <property type="entry name" value="PROTEIN RER1"/>
    <property type="match status" value="1"/>
</dbReference>
<name>A0A834ZR51_TETSI</name>
<dbReference type="GO" id="GO:0006621">
    <property type="term" value="P:protein retention in ER lumen"/>
    <property type="evidence" value="ECO:0007669"/>
    <property type="project" value="TreeGrafter"/>
</dbReference>
<comment type="caution">
    <text evidence="7">The sequence shown here is derived from an EMBL/GenBank/DDBJ whole genome shotgun (WGS) entry which is preliminary data.</text>
</comment>
<evidence type="ECO:0000313" key="8">
    <source>
        <dbReference type="Proteomes" id="UP000655225"/>
    </source>
</evidence>
<keyword evidence="3 6" id="KW-0812">Transmembrane</keyword>
<dbReference type="OrthoDB" id="1000091at2759"/>
<feature type="transmembrane region" description="Helical" evidence="6">
    <location>
        <begin position="45"/>
        <end position="64"/>
    </location>
</feature>
<comment type="similarity">
    <text evidence="2">Belongs to the RER1 family.</text>
</comment>
<sequence>MHKKNCRQFTHYLKLIGNLLEQLKILELDKYSKTKEPLEQLKDALRRYAITKAFCIAFVMTFFSVFDVPVFWPILLFYWLVLFILTMKRQILHMIRYKYVPFSLGKQDPSDDAWEQKLPENLISTLVTIFSEFPCKTNKGLSTRKLYALDMAGYNHGFKFPVFAKSIGHWQNGYSASHVDADSADQEGWI</sequence>
<evidence type="ECO:0000256" key="1">
    <source>
        <dbReference type="ARBA" id="ARBA00004141"/>
    </source>
</evidence>
<dbReference type="GO" id="GO:0005783">
    <property type="term" value="C:endoplasmic reticulum"/>
    <property type="evidence" value="ECO:0007669"/>
    <property type="project" value="GOC"/>
</dbReference>
<dbReference type="AlphaFoldDB" id="A0A834ZR51"/>
<dbReference type="EMBL" id="JABCRI010000002">
    <property type="protein sequence ID" value="KAF8410110.1"/>
    <property type="molecule type" value="Genomic_DNA"/>
</dbReference>
<comment type="subcellular location">
    <subcellularLocation>
        <location evidence="1">Membrane</location>
        <topology evidence="1">Multi-pass membrane protein</topology>
    </subcellularLocation>
</comment>
<reference evidence="7 8" key="1">
    <citation type="submission" date="2020-04" db="EMBL/GenBank/DDBJ databases">
        <title>Plant Genome Project.</title>
        <authorList>
            <person name="Zhang R.-G."/>
        </authorList>
    </citation>
    <scope>NUCLEOTIDE SEQUENCE [LARGE SCALE GENOMIC DNA]</scope>
    <source>
        <strain evidence="7">YNK0</strain>
        <tissue evidence="7">Leaf</tissue>
    </source>
</reference>
<proteinExistence type="inferred from homology"/>
<accession>A0A834ZR51</accession>
<feature type="transmembrane region" description="Helical" evidence="6">
    <location>
        <begin position="70"/>
        <end position="87"/>
    </location>
</feature>
<organism evidence="7 8">
    <name type="scientific">Tetracentron sinense</name>
    <name type="common">Spur-leaf</name>
    <dbReference type="NCBI Taxonomy" id="13715"/>
    <lineage>
        <taxon>Eukaryota</taxon>
        <taxon>Viridiplantae</taxon>
        <taxon>Streptophyta</taxon>
        <taxon>Embryophyta</taxon>
        <taxon>Tracheophyta</taxon>
        <taxon>Spermatophyta</taxon>
        <taxon>Magnoliopsida</taxon>
        <taxon>Trochodendrales</taxon>
        <taxon>Trochodendraceae</taxon>
        <taxon>Tetracentron</taxon>
    </lineage>
</organism>
<gene>
    <name evidence="7" type="ORF">HHK36_002632</name>
</gene>
<dbReference type="PANTHER" id="PTHR10743:SF28">
    <property type="entry name" value="PROTEIN RER1C"/>
    <property type="match status" value="1"/>
</dbReference>
<evidence type="ECO:0000256" key="4">
    <source>
        <dbReference type="ARBA" id="ARBA00022989"/>
    </source>
</evidence>
<keyword evidence="5 6" id="KW-0472">Membrane</keyword>
<dbReference type="Pfam" id="PF03248">
    <property type="entry name" value="Rer1"/>
    <property type="match status" value="1"/>
</dbReference>
<dbReference type="GO" id="GO:0006890">
    <property type="term" value="P:retrograde vesicle-mediated transport, Golgi to endoplasmic reticulum"/>
    <property type="evidence" value="ECO:0007669"/>
    <property type="project" value="TreeGrafter"/>
</dbReference>
<evidence type="ECO:0008006" key="9">
    <source>
        <dbReference type="Google" id="ProtNLM"/>
    </source>
</evidence>
<evidence type="ECO:0000256" key="2">
    <source>
        <dbReference type="ARBA" id="ARBA00006070"/>
    </source>
</evidence>
<dbReference type="Proteomes" id="UP000655225">
    <property type="component" value="Unassembled WGS sequence"/>
</dbReference>
<keyword evidence="4 6" id="KW-1133">Transmembrane helix</keyword>
<evidence type="ECO:0000256" key="6">
    <source>
        <dbReference type="SAM" id="Phobius"/>
    </source>
</evidence>